<dbReference type="Proteomes" id="UP000694546">
    <property type="component" value="Unassembled WGS sequence"/>
</dbReference>
<dbReference type="GO" id="GO:0006915">
    <property type="term" value="P:apoptotic process"/>
    <property type="evidence" value="ECO:0007669"/>
    <property type="project" value="UniProtKB-KW"/>
</dbReference>
<evidence type="ECO:0000256" key="1">
    <source>
        <dbReference type="ARBA" id="ARBA00022703"/>
    </source>
</evidence>
<dbReference type="PANTHER" id="PTHR14965:SF2">
    <property type="entry name" value="BCL-2-LIKE PROTEIN 12"/>
    <property type="match status" value="1"/>
</dbReference>
<sequence>MSEDCGRPASTSSVSSISLLEIKGETRLVLKAFLRKSLDLPLGDRPGRVGGAYKDKSKYSSQFYRRTDDEASSGDEMKKGLKSLIRRTMRRPPKDPAPGNKDPNGSLEKDARPKAAPGLAVNRLREQDEPFSPSSTSEEDNGEPRLHKKTKKTKKLKKQFSDLFRRKNPKDSPEKTDPRPQRPNKLSLNIGLKAPDLIDSPNHPPEFYEDVAERLERIAKRSNTTKRIASPVEAPAALVTNSSTAQPTEPVLTKEEVVNQLINVLSMEADAITSKIQSDPFLRNKLTRLSYPSFAKLLDAFSNIEAQPAVPPLPAPPPPGASPTLRRVAVTMEVSRRVVTATGAQRMQGYAERYMETFAPWLKSHGGWVSGGAGLKGTSRLQVGVGLALTRLF</sequence>
<feature type="compositionally biased region" description="Basic and acidic residues" evidence="2">
    <location>
        <begin position="159"/>
        <end position="180"/>
    </location>
</feature>
<proteinExistence type="predicted"/>
<feature type="region of interest" description="Disordered" evidence="2">
    <location>
        <begin position="40"/>
        <end position="188"/>
    </location>
</feature>
<dbReference type="GO" id="GO:2001236">
    <property type="term" value="P:regulation of extrinsic apoptotic signaling pathway"/>
    <property type="evidence" value="ECO:0007669"/>
    <property type="project" value="TreeGrafter"/>
</dbReference>
<dbReference type="GeneTree" id="ENSGT00940000154318"/>
<reference evidence="3" key="2">
    <citation type="submission" date="2025-09" db="UniProtKB">
        <authorList>
            <consortium name="Ensembl"/>
        </authorList>
    </citation>
    <scope>IDENTIFICATION</scope>
</reference>
<dbReference type="OMA" id="QYMDMFV"/>
<accession>A0A8C5ADA5</accession>
<protein>
    <submittedName>
        <fullName evidence="3">Uncharacterized protein</fullName>
    </submittedName>
</protein>
<dbReference type="Ensembl" id="ENSGMOT00000040283.1">
    <property type="protein sequence ID" value="ENSGMOP00000029673.1"/>
    <property type="gene ID" value="ENSGMOG00000035674.1"/>
</dbReference>
<evidence type="ECO:0000313" key="4">
    <source>
        <dbReference type="Proteomes" id="UP000694546"/>
    </source>
</evidence>
<organism evidence="3 4">
    <name type="scientific">Gadus morhua</name>
    <name type="common">Atlantic cod</name>
    <dbReference type="NCBI Taxonomy" id="8049"/>
    <lineage>
        <taxon>Eukaryota</taxon>
        <taxon>Metazoa</taxon>
        <taxon>Chordata</taxon>
        <taxon>Craniata</taxon>
        <taxon>Vertebrata</taxon>
        <taxon>Euteleostomi</taxon>
        <taxon>Actinopterygii</taxon>
        <taxon>Neopterygii</taxon>
        <taxon>Teleostei</taxon>
        <taxon>Neoteleostei</taxon>
        <taxon>Acanthomorphata</taxon>
        <taxon>Zeiogadaria</taxon>
        <taxon>Gadariae</taxon>
        <taxon>Gadiformes</taxon>
        <taxon>Gadoidei</taxon>
        <taxon>Gadidae</taxon>
        <taxon>Gadus</taxon>
    </lineage>
</organism>
<feature type="compositionally biased region" description="Basic residues" evidence="2">
    <location>
        <begin position="146"/>
        <end position="158"/>
    </location>
</feature>
<dbReference type="AlphaFoldDB" id="A0A8C5ADA5"/>
<gene>
    <name evidence="3" type="primary">bcl2l12</name>
</gene>
<feature type="compositionally biased region" description="Basic and acidic residues" evidence="2">
    <location>
        <begin position="65"/>
        <end position="79"/>
    </location>
</feature>
<dbReference type="PANTHER" id="PTHR14965">
    <property type="entry name" value="SI:CH73-248E21.1"/>
    <property type="match status" value="1"/>
</dbReference>
<name>A0A8C5ADA5_GADMO</name>
<feature type="compositionally biased region" description="Basic residues" evidence="2">
    <location>
        <begin position="80"/>
        <end position="91"/>
    </location>
</feature>
<keyword evidence="1" id="KW-0053">Apoptosis</keyword>
<evidence type="ECO:0000256" key="2">
    <source>
        <dbReference type="SAM" id="MobiDB-lite"/>
    </source>
</evidence>
<reference evidence="3" key="1">
    <citation type="submission" date="2025-08" db="UniProtKB">
        <authorList>
            <consortium name="Ensembl"/>
        </authorList>
    </citation>
    <scope>IDENTIFICATION</scope>
</reference>
<evidence type="ECO:0000313" key="3">
    <source>
        <dbReference type="Ensembl" id="ENSGMOP00000029673.1"/>
    </source>
</evidence>
<keyword evidence="4" id="KW-1185">Reference proteome</keyword>